<dbReference type="Gene3D" id="3.90.79.10">
    <property type="entry name" value="Nucleoside Triphosphate Pyrophosphohydrolase"/>
    <property type="match status" value="1"/>
</dbReference>
<dbReference type="CDD" id="cd18879">
    <property type="entry name" value="NUDIX_Hydrolase"/>
    <property type="match status" value="1"/>
</dbReference>
<dbReference type="PANTHER" id="PTHR43046:SF16">
    <property type="entry name" value="ADP-RIBOSE PYROPHOSPHATASE YJHB-RELATED"/>
    <property type="match status" value="1"/>
</dbReference>
<evidence type="ECO:0000313" key="5">
    <source>
        <dbReference type="Proteomes" id="UP001202052"/>
    </source>
</evidence>
<keyword evidence="5" id="KW-1185">Reference proteome</keyword>
<feature type="domain" description="Nudix hydrolase" evidence="3">
    <location>
        <begin position="20"/>
        <end position="153"/>
    </location>
</feature>
<dbReference type="EMBL" id="JAMCCK010000072">
    <property type="protein sequence ID" value="MCL3998737.1"/>
    <property type="molecule type" value="Genomic_DNA"/>
</dbReference>
<evidence type="ECO:0000259" key="3">
    <source>
        <dbReference type="PROSITE" id="PS51462"/>
    </source>
</evidence>
<evidence type="ECO:0000256" key="2">
    <source>
        <dbReference type="ARBA" id="ARBA00022801"/>
    </source>
</evidence>
<dbReference type="PROSITE" id="PS51462">
    <property type="entry name" value="NUDIX"/>
    <property type="match status" value="1"/>
</dbReference>
<sequence>MLIPDFVAELRAHVGPGFLLWLPGVNAVVSDNRGRVLLHRRSDTGEWSLLSGILEPGEEPADGVVREVREETGVPVIVEGLVAVTVSPRITHPNGDRAQYLELLFVCRPGGEGQRARVADDESLSVAWFPRRALPAMRPYVAERIALALDYRGQGAVFTPAGRSDAADAV</sequence>
<gene>
    <name evidence="4" type="ORF">M4438_35440</name>
</gene>
<dbReference type="SUPFAM" id="SSF55811">
    <property type="entry name" value="Nudix"/>
    <property type="match status" value="1"/>
</dbReference>
<evidence type="ECO:0000313" key="4">
    <source>
        <dbReference type="EMBL" id="MCL3998737.1"/>
    </source>
</evidence>
<comment type="caution">
    <text evidence="4">The sequence shown here is derived from an EMBL/GenBank/DDBJ whole genome shotgun (WGS) entry which is preliminary data.</text>
</comment>
<dbReference type="PANTHER" id="PTHR43046">
    <property type="entry name" value="GDP-MANNOSE MANNOSYL HYDROLASE"/>
    <property type="match status" value="1"/>
</dbReference>
<reference evidence="4 5" key="1">
    <citation type="submission" date="2022-05" db="EMBL/GenBank/DDBJ databases">
        <title>Genome Resource of Streptomyces lavenduligriseus GA1-1, a Strain with Broad-Spectrum Antifungal Activity against Phytopathogenic Fungi.</title>
        <authorList>
            <person name="Qi D."/>
        </authorList>
    </citation>
    <scope>NUCLEOTIDE SEQUENCE [LARGE SCALE GENOMIC DNA]</scope>
    <source>
        <strain evidence="4 5">GA1-1</strain>
    </source>
</reference>
<keyword evidence="2" id="KW-0378">Hydrolase</keyword>
<dbReference type="InterPro" id="IPR015797">
    <property type="entry name" value="NUDIX_hydrolase-like_dom_sf"/>
</dbReference>
<dbReference type="Pfam" id="PF00293">
    <property type="entry name" value="NUDIX"/>
    <property type="match status" value="1"/>
</dbReference>
<dbReference type="PROSITE" id="PS00893">
    <property type="entry name" value="NUDIX_BOX"/>
    <property type="match status" value="1"/>
</dbReference>
<proteinExistence type="predicted"/>
<dbReference type="Proteomes" id="UP001202052">
    <property type="component" value="Unassembled WGS sequence"/>
</dbReference>
<evidence type="ECO:0000256" key="1">
    <source>
        <dbReference type="ARBA" id="ARBA00001946"/>
    </source>
</evidence>
<protein>
    <submittedName>
        <fullName evidence="4">NUDIX domain-containing protein</fullName>
    </submittedName>
</protein>
<comment type="cofactor">
    <cofactor evidence="1">
        <name>Mg(2+)</name>
        <dbReference type="ChEBI" id="CHEBI:18420"/>
    </cofactor>
</comment>
<organism evidence="4 5">
    <name type="scientific">Streptomyces lavenduligriseus</name>
    <dbReference type="NCBI Taxonomy" id="67315"/>
    <lineage>
        <taxon>Bacteria</taxon>
        <taxon>Bacillati</taxon>
        <taxon>Actinomycetota</taxon>
        <taxon>Actinomycetes</taxon>
        <taxon>Kitasatosporales</taxon>
        <taxon>Streptomycetaceae</taxon>
        <taxon>Streptomyces</taxon>
    </lineage>
</organism>
<name>A0ABT0P6T8_9ACTN</name>
<dbReference type="InterPro" id="IPR000086">
    <property type="entry name" value="NUDIX_hydrolase_dom"/>
</dbReference>
<dbReference type="InterPro" id="IPR020084">
    <property type="entry name" value="NUDIX_hydrolase_CS"/>
</dbReference>
<accession>A0ABT0P6T8</accession>